<organism evidence="1 2">
    <name type="scientific">Romanomermis culicivorax</name>
    <name type="common">Nematode worm</name>
    <dbReference type="NCBI Taxonomy" id="13658"/>
    <lineage>
        <taxon>Eukaryota</taxon>
        <taxon>Metazoa</taxon>
        <taxon>Ecdysozoa</taxon>
        <taxon>Nematoda</taxon>
        <taxon>Enoplea</taxon>
        <taxon>Dorylaimia</taxon>
        <taxon>Mermithida</taxon>
        <taxon>Mermithoidea</taxon>
        <taxon>Mermithidae</taxon>
        <taxon>Romanomermis</taxon>
    </lineage>
</organism>
<sequence>MKAFLLDMLYRKQRHEGELSAVYALQLSKQRNFILKHILALEIIKYRPEISSEQATLAQQALLKDP</sequence>
<reference evidence="2" key="1">
    <citation type="submission" date="2022-11" db="UniProtKB">
        <authorList>
            <consortium name="WormBaseParasite"/>
        </authorList>
    </citation>
    <scope>IDENTIFICATION</scope>
</reference>
<proteinExistence type="predicted"/>
<accession>A0A915L1S1</accession>
<protein>
    <submittedName>
        <fullName evidence="2">Uncharacterized protein</fullName>
    </submittedName>
</protein>
<dbReference type="WBParaSite" id="nRc.2.0.1.t44666-RA">
    <property type="protein sequence ID" value="nRc.2.0.1.t44666-RA"/>
    <property type="gene ID" value="nRc.2.0.1.g44666"/>
</dbReference>
<keyword evidence="1" id="KW-1185">Reference proteome</keyword>
<evidence type="ECO:0000313" key="1">
    <source>
        <dbReference type="Proteomes" id="UP000887565"/>
    </source>
</evidence>
<dbReference type="AlphaFoldDB" id="A0A915L1S1"/>
<dbReference type="Proteomes" id="UP000887565">
    <property type="component" value="Unplaced"/>
</dbReference>
<evidence type="ECO:0000313" key="2">
    <source>
        <dbReference type="WBParaSite" id="nRc.2.0.1.t44666-RA"/>
    </source>
</evidence>
<name>A0A915L1S1_ROMCU</name>